<dbReference type="InterPro" id="IPR044068">
    <property type="entry name" value="CB"/>
</dbReference>
<sequence>MSDIYRRCGCRTADGKAFGPLPDRATDKQKAAACPTLVRDSKHGSWGFAVSAGTSAGSGKRVQVRKMGFATKREAQQERAKVIDQIATGRYKGDQKITMAAYLPDWLDRRVRDGMRPSTELMYRRYVLQDILPALGAVKLAELRKFHVDKFVQQLRADGRGATTMRRIHAVLSSALSSAERLDLVDFNAASKIELPSTSKSKTRIWEPDQVRAFLDAIADSRLAPVFELAIFTGLRRGELAGLRWADVDFTKRELVVRQQRVQVGHTVLDGAIKTDSGQDRKVSLGSEAIGALVAWQIRQEGERAEWAAAYQGAGHVFSYEDGRPLRPAHISRTFDTLVERSGLPHMRLHDLRHEHASLLLSGGVDIAVVSKRLGHSTIAVTSDLYSHLLADANRAAADAMESVLPPKTSVAHKLHTFAE</sequence>
<dbReference type="GO" id="GO:0003677">
    <property type="term" value="F:DNA binding"/>
    <property type="evidence" value="ECO:0007669"/>
    <property type="project" value="UniProtKB-UniRule"/>
</dbReference>
<reference evidence="7 8" key="1">
    <citation type="journal article" date="2014" name="Int. J. Syst. Evol. Microbiol.">
        <title>Complete genome sequence of Corynebacterium casei LMG S-19264T (=DSM 44701T), isolated from a smear-ripened cheese.</title>
        <authorList>
            <consortium name="US DOE Joint Genome Institute (JGI-PGF)"/>
            <person name="Walter F."/>
            <person name="Albersmeier A."/>
            <person name="Kalinowski J."/>
            <person name="Ruckert C."/>
        </authorList>
    </citation>
    <scope>NUCLEOTIDE SEQUENCE [LARGE SCALE GENOMIC DNA]</scope>
    <source>
        <strain evidence="7 8">CGMCC 1.12976</strain>
    </source>
</reference>
<keyword evidence="2 4" id="KW-0238">DNA-binding</keyword>
<dbReference type="GO" id="GO:0006310">
    <property type="term" value="P:DNA recombination"/>
    <property type="evidence" value="ECO:0007669"/>
    <property type="project" value="UniProtKB-KW"/>
</dbReference>
<dbReference type="SUPFAM" id="SSF56349">
    <property type="entry name" value="DNA breaking-rejoining enzymes"/>
    <property type="match status" value="1"/>
</dbReference>
<dbReference type="Proteomes" id="UP000598775">
    <property type="component" value="Unassembled WGS sequence"/>
</dbReference>
<evidence type="ECO:0000256" key="3">
    <source>
        <dbReference type="ARBA" id="ARBA00023172"/>
    </source>
</evidence>
<dbReference type="InterPro" id="IPR010998">
    <property type="entry name" value="Integrase_recombinase_N"/>
</dbReference>
<dbReference type="Pfam" id="PF00589">
    <property type="entry name" value="Phage_integrase"/>
    <property type="match status" value="1"/>
</dbReference>
<dbReference type="PROSITE" id="PS51898">
    <property type="entry name" value="TYR_RECOMBINASE"/>
    <property type="match status" value="1"/>
</dbReference>
<accession>A0A917B0H6</accession>
<keyword evidence="8" id="KW-1185">Reference proteome</keyword>
<evidence type="ECO:0000256" key="4">
    <source>
        <dbReference type="PROSITE-ProRule" id="PRU01248"/>
    </source>
</evidence>
<evidence type="ECO:0000256" key="1">
    <source>
        <dbReference type="ARBA" id="ARBA00008857"/>
    </source>
</evidence>
<gene>
    <name evidence="7" type="ORF">GCM10011399_01400</name>
</gene>
<dbReference type="Pfam" id="PF14657">
    <property type="entry name" value="Arm-DNA-bind_4"/>
    <property type="match status" value="1"/>
</dbReference>
<dbReference type="GO" id="GO:0015074">
    <property type="term" value="P:DNA integration"/>
    <property type="evidence" value="ECO:0007669"/>
    <property type="project" value="InterPro"/>
</dbReference>
<dbReference type="InterPro" id="IPR050090">
    <property type="entry name" value="Tyrosine_recombinase_XerCD"/>
</dbReference>
<dbReference type="CDD" id="cd01189">
    <property type="entry name" value="INT_ICEBs1_C_like"/>
    <property type="match status" value="1"/>
</dbReference>
<dbReference type="PANTHER" id="PTHR30349">
    <property type="entry name" value="PHAGE INTEGRASE-RELATED"/>
    <property type="match status" value="1"/>
</dbReference>
<protein>
    <submittedName>
        <fullName evidence="7">Site-specific integrase</fullName>
    </submittedName>
</protein>
<evidence type="ECO:0000259" key="6">
    <source>
        <dbReference type="PROSITE" id="PS51900"/>
    </source>
</evidence>
<evidence type="ECO:0000259" key="5">
    <source>
        <dbReference type="PROSITE" id="PS51898"/>
    </source>
</evidence>
<proteinExistence type="inferred from homology"/>
<comment type="caution">
    <text evidence="7">The sequence shown here is derived from an EMBL/GenBank/DDBJ whole genome shotgun (WGS) entry which is preliminary data.</text>
</comment>
<dbReference type="InterPro" id="IPR002104">
    <property type="entry name" value="Integrase_catalytic"/>
</dbReference>
<evidence type="ECO:0000313" key="7">
    <source>
        <dbReference type="EMBL" id="GGF11310.1"/>
    </source>
</evidence>
<keyword evidence="3" id="KW-0233">DNA recombination</keyword>
<evidence type="ECO:0000313" key="8">
    <source>
        <dbReference type="Proteomes" id="UP000598775"/>
    </source>
</evidence>
<dbReference type="RefSeq" id="WP_188672144.1">
    <property type="nucleotide sequence ID" value="NZ_BMGP01000001.1"/>
</dbReference>
<dbReference type="EMBL" id="BMGP01000001">
    <property type="protein sequence ID" value="GGF11310.1"/>
    <property type="molecule type" value="Genomic_DNA"/>
</dbReference>
<feature type="domain" description="Tyr recombinase" evidence="5">
    <location>
        <begin position="201"/>
        <end position="399"/>
    </location>
</feature>
<evidence type="ECO:0000256" key="2">
    <source>
        <dbReference type="ARBA" id="ARBA00023125"/>
    </source>
</evidence>
<dbReference type="AlphaFoldDB" id="A0A917B0H6"/>
<dbReference type="Gene3D" id="1.10.150.130">
    <property type="match status" value="1"/>
</dbReference>
<dbReference type="InterPro" id="IPR013762">
    <property type="entry name" value="Integrase-like_cat_sf"/>
</dbReference>
<dbReference type="InterPro" id="IPR011010">
    <property type="entry name" value="DNA_brk_join_enz"/>
</dbReference>
<dbReference type="Gene3D" id="1.10.443.10">
    <property type="entry name" value="Intergrase catalytic core"/>
    <property type="match status" value="1"/>
</dbReference>
<dbReference type="InterPro" id="IPR028259">
    <property type="entry name" value="AP2-like_int_N"/>
</dbReference>
<dbReference type="PANTHER" id="PTHR30349:SF64">
    <property type="entry name" value="PROPHAGE INTEGRASE INTD-RELATED"/>
    <property type="match status" value="1"/>
</dbReference>
<name>A0A917B0H6_9MICO</name>
<comment type="similarity">
    <text evidence="1">Belongs to the 'phage' integrase family.</text>
</comment>
<dbReference type="PROSITE" id="PS51900">
    <property type="entry name" value="CB"/>
    <property type="match status" value="1"/>
</dbReference>
<feature type="domain" description="Core-binding (CB)" evidence="6">
    <location>
        <begin position="97"/>
        <end position="180"/>
    </location>
</feature>
<organism evidence="7 8">
    <name type="scientific">Subtercola lobariae</name>
    <dbReference type="NCBI Taxonomy" id="1588641"/>
    <lineage>
        <taxon>Bacteria</taxon>
        <taxon>Bacillati</taxon>
        <taxon>Actinomycetota</taxon>
        <taxon>Actinomycetes</taxon>
        <taxon>Micrococcales</taxon>
        <taxon>Microbacteriaceae</taxon>
        <taxon>Subtercola</taxon>
    </lineage>
</organism>